<dbReference type="InterPro" id="IPR027417">
    <property type="entry name" value="P-loop_NTPase"/>
</dbReference>
<evidence type="ECO:0000259" key="12">
    <source>
        <dbReference type="SMART" id="SM00962"/>
    </source>
</evidence>
<dbReference type="GO" id="GO:0048500">
    <property type="term" value="C:signal recognition particle"/>
    <property type="evidence" value="ECO:0007669"/>
    <property type="project" value="InterPro"/>
</dbReference>
<evidence type="ECO:0000256" key="8">
    <source>
        <dbReference type="ARBA" id="ARBA00023135"/>
    </source>
</evidence>
<evidence type="ECO:0000256" key="1">
    <source>
        <dbReference type="ARBA" id="ARBA00004496"/>
    </source>
</evidence>
<dbReference type="SMART" id="SM00962">
    <property type="entry name" value="SRP54"/>
    <property type="match status" value="1"/>
</dbReference>
<dbReference type="Gene3D" id="1.20.120.140">
    <property type="entry name" value="Signal recognition particle SRP54, nucleotide-binding domain"/>
    <property type="match status" value="1"/>
</dbReference>
<protein>
    <recommendedName>
        <fullName evidence="10">signal-recognition-particle GTPase</fullName>
        <ecNumber evidence="10">3.6.5.4</ecNumber>
    </recommendedName>
</protein>
<evidence type="ECO:0000256" key="6">
    <source>
        <dbReference type="ARBA" id="ARBA00022884"/>
    </source>
</evidence>
<name>A0A369KBW6_9BACT</name>
<dbReference type="Proteomes" id="UP000253816">
    <property type="component" value="Unassembled WGS sequence"/>
</dbReference>
<dbReference type="InterPro" id="IPR036891">
    <property type="entry name" value="Signal_recog_part_SRP54_M_sf"/>
</dbReference>
<dbReference type="InterPro" id="IPR000897">
    <property type="entry name" value="SRP54_GTPase_dom"/>
</dbReference>
<comment type="catalytic activity">
    <reaction evidence="11">
        <text>GTP + H2O = GDP + phosphate + H(+)</text>
        <dbReference type="Rhea" id="RHEA:19669"/>
        <dbReference type="ChEBI" id="CHEBI:15377"/>
        <dbReference type="ChEBI" id="CHEBI:15378"/>
        <dbReference type="ChEBI" id="CHEBI:37565"/>
        <dbReference type="ChEBI" id="CHEBI:43474"/>
        <dbReference type="ChEBI" id="CHEBI:58189"/>
        <dbReference type="EC" id="3.6.5.4"/>
    </reaction>
</comment>
<evidence type="ECO:0000256" key="9">
    <source>
        <dbReference type="ARBA" id="ARBA00023274"/>
    </source>
</evidence>
<dbReference type="Pfam" id="PF00448">
    <property type="entry name" value="SRP54"/>
    <property type="match status" value="1"/>
</dbReference>
<evidence type="ECO:0000256" key="3">
    <source>
        <dbReference type="ARBA" id="ARBA00022490"/>
    </source>
</evidence>
<dbReference type="GO" id="GO:0005525">
    <property type="term" value="F:GTP binding"/>
    <property type="evidence" value="ECO:0007669"/>
    <property type="project" value="UniProtKB-KW"/>
</dbReference>
<keyword evidence="4" id="KW-0547">Nucleotide-binding</keyword>
<comment type="caution">
    <text evidence="13">The sequence shown here is derived from an EMBL/GenBank/DDBJ whole genome shotgun (WGS) entry which is preliminary data.</text>
</comment>
<dbReference type="EMBL" id="QQBG01000017">
    <property type="protein sequence ID" value="RDB31408.1"/>
    <property type="molecule type" value="Genomic_DNA"/>
</dbReference>
<dbReference type="Gene3D" id="3.40.50.300">
    <property type="entry name" value="P-loop containing nucleotide triphosphate hydrolases"/>
    <property type="match status" value="1"/>
</dbReference>
<evidence type="ECO:0000256" key="4">
    <source>
        <dbReference type="ARBA" id="ARBA00022741"/>
    </source>
</evidence>
<reference evidence="13 14" key="1">
    <citation type="submission" date="2018-07" db="EMBL/GenBank/DDBJ databases">
        <title>Comparative genomics of the Candidatus Parilichlamydiaceae reveals evidence of convergent evolution and genome reduction in the phylum Chlamydiae.</title>
        <authorList>
            <person name="Taylor-Brown A."/>
            <person name="Polkinghorne A."/>
        </authorList>
    </citation>
    <scope>NUCLEOTIDE SEQUENCE [LARGE SCALE GENOMIC DNA]</scope>
    <source>
        <strain evidence="13 14">Hat2</strain>
    </source>
</reference>
<dbReference type="GO" id="GO:0008312">
    <property type="term" value="F:7S RNA binding"/>
    <property type="evidence" value="ECO:0007669"/>
    <property type="project" value="InterPro"/>
</dbReference>
<dbReference type="InterPro" id="IPR004125">
    <property type="entry name" value="Signal_recog_particle_SRP54_M"/>
</dbReference>
<evidence type="ECO:0000256" key="10">
    <source>
        <dbReference type="ARBA" id="ARBA00035672"/>
    </source>
</evidence>
<dbReference type="SUPFAM" id="SSF52540">
    <property type="entry name" value="P-loop containing nucleoside triphosphate hydrolases"/>
    <property type="match status" value="1"/>
</dbReference>
<comment type="subcellular location">
    <subcellularLocation>
        <location evidence="1">Cytoplasm</location>
    </subcellularLocation>
</comment>
<dbReference type="SUPFAM" id="SSF47446">
    <property type="entry name" value="Signal peptide-binding domain"/>
    <property type="match status" value="1"/>
</dbReference>
<dbReference type="Gene3D" id="1.10.260.30">
    <property type="entry name" value="Signal recognition particle, SRP54 subunit, M-domain"/>
    <property type="match status" value="1"/>
</dbReference>
<dbReference type="PANTHER" id="PTHR11564">
    <property type="entry name" value="SIGNAL RECOGNITION PARTICLE 54K PROTEIN SRP54"/>
    <property type="match status" value="1"/>
</dbReference>
<dbReference type="EC" id="3.6.5.4" evidence="10"/>
<keyword evidence="6" id="KW-0694">RNA-binding</keyword>
<dbReference type="OrthoDB" id="9804720at2"/>
<evidence type="ECO:0000313" key="14">
    <source>
        <dbReference type="Proteomes" id="UP000253816"/>
    </source>
</evidence>
<dbReference type="GO" id="GO:0006614">
    <property type="term" value="P:SRP-dependent cotranslational protein targeting to membrane"/>
    <property type="evidence" value="ECO:0007669"/>
    <property type="project" value="InterPro"/>
</dbReference>
<sequence>MFSVLKQGWSRLLQGIKQKSFLSDCDSEDICAQMRSLLLEADVHPSVIDHLLSKIKEGAAEAVQRGKWTPTRFTELIYEEVGLLLGKTEESSREYYAEEAENTPYFSPVENKTCVWLFCGLPGQGKTTQIAKLAAFLRQQDVSLSIGLVCADFSRPMAGKQLELLTKELHLTLFLVEPQEDLDSFLQRVLKQSRLQGIHLLLVDSAGCLDTDITAMQELNQICSLLNPEKVFFVVHGGKGQSVLESGLRFHEKVRLTGFIVTMLDGEVKGGSILSMVHRVGVPIVFEGFGERLEDLRLFNPLSMADRILGMGDTFNLKKKLRGPLQGDQIDDLKKRALEGEITFQDYLDQCRALRKCGPLSALLAMVPGFSELHFEENDFVRSEAIICSMKAKERLCLVPFSEKSLHRIASGSGCSVQEVMRLIQNFEAFRSTVRQMGSSFDLDKLKKMMGGLKWH</sequence>
<keyword evidence="8" id="KW-0733">Signal recognition particle</keyword>
<dbReference type="Pfam" id="PF02978">
    <property type="entry name" value="SRP_SPB"/>
    <property type="match status" value="1"/>
</dbReference>
<accession>A0A369KBW6</accession>
<dbReference type="RefSeq" id="WP_114544459.1">
    <property type="nucleotide sequence ID" value="NZ_QQBG01000017.1"/>
</dbReference>
<evidence type="ECO:0000256" key="2">
    <source>
        <dbReference type="ARBA" id="ARBA00005450"/>
    </source>
</evidence>
<keyword evidence="7" id="KW-0342">GTP-binding</keyword>
<keyword evidence="14" id="KW-1185">Reference proteome</keyword>
<keyword evidence="9" id="KW-0687">Ribonucleoprotein</keyword>
<dbReference type="InterPro" id="IPR022941">
    <property type="entry name" value="SRP54"/>
</dbReference>
<keyword evidence="5" id="KW-0378">Hydrolase</keyword>
<feature type="domain" description="SRP54-type proteins GTP-binding" evidence="12">
    <location>
        <begin position="113"/>
        <end position="310"/>
    </location>
</feature>
<dbReference type="InterPro" id="IPR013822">
    <property type="entry name" value="Signal_recog_particl_SRP54_hlx"/>
</dbReference>
<dbReference type="InterPro" id="IPR042101">
    <property type="entry name" value="SRP54_N_sf"/>
</dbReference>
<dbReference type="GO" id="GO:0003924">
    <property type="term" value="F:GTPase activity"/>
    <property type="evidence" value="ECO:0007669"/>
    <property type="project" value="InterPro"/>
</dbReference>
<comment type="similarity">
    <text evidence="2">Belongs to the GTP-binding SRP family. SRP54 subfamily.</text>
</comment>
<dbReference type="PANTHER" id="PTHR11564:SF5">
    <property type="entry name" value="SIGNAL RECOGNITION PARTICLE SUBUNIT SRP54"/>
    <property type="match status" value="1"/>
</dbReference>
<evidence type="ECO:0000256" key="5">
    <source>
        <dbReference type="ARBA" id="ARBA00022801"/>
    </source>
</evidence>
<gene>
    <name evidence="13" type="ORF">HAT2_00487</name>
</gene>
<organism evidence="13 14">
    <name type="scientific">Candidatus Similichlamydia laticola</name>
    <dbReference type="NCBI Taxonomy" id="2170265"/>
    <lineage>
        <taxon>Bacteria</taxon>
        <taxon>Pseudomonadati</taxon>
        <taxon>Chlamydiota</taxon>
        <taxon>Chlamydiia</taxon>
        <taxon>Parachlamydiales</taxon>
        <taxon>Candidatus Parilichlamydiaceae</taxon>
        <taxon>Candidatus Similichlamydia</taxon>
    </lineage>
</organism>
<keyword evidence="3" id="KW-0963">Cytoplasm</keyword>
<proteinExistence type="inferred from homology"/>
<dbReference type="Pfam" id="PF02881">
    <property type="entry name" value="SRP54_N"/>
    <property type="match status" value="1"/>
</dbReference>
<evidence type="ECO:0000256" key="11">
    <source>
        <dbReference type="ARBA" id="ARBA00048027"/>
    </source>
</evidence>
<dbReference type="SUPFAM" id="SSF47364">
    <property type="entry name" value="Domain of the SRP/SRP receptor G-proteins"/>
    <property type="match status" value="1"/>
</dbReference>
<dbReference type="InterPro" id="IPR036225">
    <property type="entry name" value="SRP/SRP_N"/>
</dbReference>
<evidence type="ECO:0000256" key="7">
    <source>
        <dbReference type="ARBA" id="ARBA00023134"/>
    </source>
</evidence>
<evidence type="ECO:0000313" key="13">
    <source>
        <dbReference type="EMBL" id="RDB31408.1"/>
    </source>
</evidence>
<dbReference type="AlphaFoldDB" id="A0A369KBW6"/>